<dbReference type="EC" id="3.1.1.96" evidence="2"/>
<accession>A0A061AHA7</accession>
<dbReference type="GO" id="GO:0000049">
    <property type="term" value="F:tRNA binding"/>
    <property type="evidence" value="ECO:0007669"/>
    <property type="project" value="UniProtKB-UniRule"/>
</dbReference>
<keyword evidence="2" id="KW-0820">tRNA-binding</keyword>
<dbReference type="AlphaFoldDB" id="A0A061AHA7"/>
<dbReference type="RefSeq" id="WP_045749472.1">
    <property type="nucleotide sequence ID" value="NZ_FUZK01000001.1"/>
</dbReference>
<dbReference type="InParanoid" id="A0A061AHA7"/>
<comment type="catalytic activity">
    <reaction evidence="2">
        <text>a D-aminoacyl-tRNA + H2O = a tRNA + a D-alpha-amino acid + H(+)</text>
        <dbReference type="Rhea" id="RHEA:13953"/>
        <dbReference type="Rhea" id="RHEA-COMP:10123"/>
        <dbReference type="Rhea" id="RHEA-COMP:10124"/>
        <dbReference type="ChEBI" id="CHEBI:15377"/>
        <dbReference type="ChEBI" id="CHEBI:15378"/>
        <dbReference type="ChEBI" id="CHEBI:59871"/>
        <dbReference type="ChEBI" id="CHEBI:78442"/>
        <dbReference type="ChEBI" id="CHEBI:79333"/>
        <dbReference type="EC" id="3.1.1.96"/>
    </reaction>
</comment>
<dbReference type="Proteomes" id="UP000032434">
    <property type="component" value="Chromosome 1"/>
</dbReference>
<comment type="catalytic activity">
    <reaction evidence="2">
        <text>glycyl-tRNA(Ala) + H2O = tRNA(Ala) + glycine + H(+)</text>
        <dbReference type="Rhea" id="RHEA:53744"/>
        <dbReference type="Rhea" id="RHEA-COMP:9657"/>
        <dbReference type="Rhea" id="RHEA-COMP:13640"/>
        <dbReference type="ChEBI" id="CHEBI:15377"/>
        <dbReference type="ChEBI" id="CHEBI:15378"/>
        <dbReference type="ChEBI" id="CHEBI:57305"/>
        <dbReference type="ChEBI" id="CHEBI:78442"/>
        <dbReference type="ChEBI" id="CHEBI:78522"/>
    </reaction>
</comment>
<comment type="subcellular location">
    <subcellularLocation>
        <location evidence="2">Cytoplasm</location>
    </subcellularLocation>
</comment>
<comment type="similarity">
    <text evidence="1 2">Belongs to the DTD family.</text>
</comment>
<evidence type="ECO:0000313" key="3">
    <source>
        <dbReference type="EMBL" id="CDR31006.1"/>
    </source>
</evidence>
<sequence length="147" mass="16641">MRMLVTKVSRAKLYVEDTLISSISEGYIVYLGIKDTDSEDLVDKCVKKLIKLRIFHDENDKLNLSIDKSKHQVLVVSQFTLYGDASNNNRPSFTKAAKPEISKPLYELFVQKLMNEGIETQTGIFGAHMVIDATYVGPFNLMYEVGD</sequence>
<keyword evidence="2" id="KW-0694">RNA-binding</keyword>
<dbReference type="FunCoup" id="A0A061AHA7">
    <property type="interactions" value="230"/>
</dbReference>
<dbReference type="OrthoDB" id="9801395at2"/>
<evidence type="ECO:0000256" key="2">
    <source>
        <dbReference type="HAMAP-Rule" id="MF_00518"/>
    </source>
</evidence>
<dbReference type="Gene3D" id="3.50.80.10">
    <property type="entry name" value="D-tyrosyl-tRNA(Tyr) deacylase"/>
    <property type="match status" value="1"/>
</dbReference>
<dbReference type="STRING" id="35623.Aocu_09330"/>
<dbReference type="NCBIfam" id="TIGR00256">
    <property type="entry name" value="D-aminoacyl-tRNA deacylase"/>
    <property type="match status" value="1"/>
</dbReference>
<keyword evidence="2" id="KW-0963">Cytoplasm</keyword>
<organism evidence="3 4">
    <name type="scientific">Acholeplasma oculi</name>
    <dbReference type="NCBI Taxonomy" id="35623"/>
    <lineage>
        <taxon>Bacteria</taxon>
        <taxon>Bacillati</taxon>
        <taxon>Mycoplasmatota</taxon>
        <taxon>Mollicutes</taxon>
        <taxon>Acholeplasmatales</taxon>
        <taxon>Acholeplasmataceae</taxon>
        <taxon>Acholeplasma</taxon>
    </lineage>
</organism>
<dbReference type="EMBL" id="LK028559">
    <property type="protein sequence ID" value="CDR31006.1"/>
    <property type="molecule type" value="Genomic_DNA"/>
</dbReference>
<gene>
    <name evidence="2 3" type="primary">dtd</name>
    <name evidence="3" type="ORF">Aocu_09330</name>
</gene>
<evidence type="ECO:0000313" key="4">
    <source>
        <dbReference type="Proteomes" id="UP000032434"/>
    </source>
</evidence>
<dbReference type="SUPFAM" id="SSF69500">
    <property type="entry name" value="DTD-like"/>
    <property type="match status" value="1"/>
</dbReference>
<dbReference type="PATRIC" id="fig|35623.3.peg.932"/>
<dbReference type="PANTHER" id="PTHR10472">
    <property type="entry name" value="D-TYROSYL-TRNA TYR DEACYLASE"/>
    <property type="match status" value="1"/>
</dbReference>
<feature type="short sequence motif" description="Gly-cisPro motif, important for rejection of L-amino acids" evidence="2">
    <location>
        <begin position="137"/>
        <end position="138"/>
    </location>
</feature>
<comment type="domain">
    <text evidence="2">A Gly-cisPro motif from one monomer fits into the active site of the other monomer to allow specific chiral rejection of L-amino acids.</text>
</comment>
<dbReference type="InterPro" id="IPR023509">
    <property type="entry name" value="DTD-like_sf"/>
</dbReference>
<comment type="function">
    <text evidence="2">An aminoacyl-tRNA editing enzyme that deacylates mischarged D-aminoacyl-tRNAs. Also deacylates mischarged glycyl-tRNA(Ala), protecting cells against glycine mischarging by AlaRS. Acts via tRNA-based rather than protein-based catalysis; rejects L-amino acids rather than detecting D-amino acids in the active site. By recycling D-aminoacyl-tRNA to D-amino acids and free tRNA molecules, this enzyme counteracts the toxicity associated with the formation of D-aminoacyl-tRNA entities in vivo and helps enforce protein L-homochirality.</text>
</comment>
<dbReference type="KEGG" id="aoc:Aocu_09330"/>
<dbReference type="GO" id="GO:0019478">
    <property type="term" value="P:D-amino acid catabolic process"/>
    <property type="evidence" value="ECO:0007669"/>
    <property type="project" value="UniProtKB-UniRule"/>
</dbReference>
<dbReference type="GO" id="GO:0106026">
    <property type="term" value="F:Gly-tRNA(Ala) deacylase activity"/>
    <property type="evidence" value="ECO:0007669"/>
    <property type="project" value="UniProtKB-UniRule"/>
</dbReference>
<dbReference type="GO" id="GO:0005737">
    <property type="term" value="C:cytoplasm"/>
    <property type="evidence" value="ECO:0007669"/>
    <property type="project" value="UniProtKB-SubCell"/>
</dbReference>
<dbReference type="PANTHER" id="PTHR10472:SF5">
    <property type="entry name" value="D-AMINOACYL-TRNA DEACYLASE 1"/>
    <property type="match status" value="1"/>
</dbReference>
<reference evidence="4" key="1">
    <citation type="submission" date="2014-05" db="EMBL/GenBank/DDBJ databases">
        <authorList>
            <person name="Kube M."/>
        </authorList>
    </citation>
    <scope>NUCLEOTIDE SEQUENCE [LARGE SCALE GENOMIC DNA]</scope>
</reference>
<comment type="subunit">
    <text evidence="2">Homodimer.</text>
</comment>
<dbReference type="InterPro" id="IPR003732">
    <property type="entry name" value="Daa-tRNA_deacyls_DTD"/>
</dbReference>
<protein>
    <recommendedName>
        <fullName evidence="2">D-aminoacyl-tRNA deacylase</fullName>
        <shortName evidence="2">DTD</shortName>
        <ecNumber evidence="2">3.1.1.96</ecNumber>
    </recommendedName>
    <alternativeName>
        <fullName evidence="2">Gly-tRNA(Ala) deacylase</fullName>
        <ecNumber evidence="2">3.1.1.-</ecNumber>
    </alternativeName>
</protein>
<dbReference type="FunFam" id="3.50.80.10:FF:000001">
    <property type="entry name" value="D-aminoacyl-tRNA deacylase"/>
    <property type="match status" value="1"/>
</dbReference>
<dbReference type="Pfam" id="PF02580">
    <property type="entry name" value="Tyr_Deacylase"/>
    <property type="match status" value="1"/>
</dbReference>
<keyword evidence="4" id="KW-1185">Reference proteome</keyword>
<keyword evidence="2" id="KW-0378">Hydrolase</keyword>
<evidence type="ECO:0000256" key="1">
    <source>
        <dbReference type="ARBA" id="ARBA00009673"/>
    </source>
</evidence>
<dbReference type="GO" id="GO:0051500">
    <property type="term" value="F:D-tyrosyl-tRNA(Tyr) deacylase activity"/>
    <property type="evidence" value="ECO:0007669"/>
    <property type="project" value="TreeGrafter"/>
</dbReference>
<dbReference type="GO" id="GO:0043908">
    <property type="term" value="F:Ser(Gly)-tRNA(Ala) hydrolase activity"/>
    <property type="evidence" value="ECO:0007669"/>
    <property type="project" value="UniProtKB-UniRule"/>
</dbReference>
<dbReference type="HAMAP" id="MF_00518">
    <property type="entry name" value="Deacylase_Dtd"/>
    <property type="match status" value="1"/>
</dbReference>
<dbReference type="HOGENOM" id="CLU_076901_1_0_14"/>
<name>A0A061AHA7_9MOLU</name>
<dbReference type="EC" id="3.1.1.-" evidence="2"/>
<proteinExistence type="inferred from homology"/>